<proteinExistence type="inferred from homology"/>
<dbReference type="EMBL" id="CP001826">
    <property type="protein sequence ID" value="ACZ43402.1"/>
    <property type="molecule type" value="Genomic_DNA"/>
</dbReference>
<gene>
    <name evidence="6" type="ordered locus">Tter_2513</name>
</gene>
<dbReference type="eggNOG" id="COG1653">
    <property type="taxonomic scope" value="Bacteria"/>
</dbReference>
<comment type="similarity">
    <text evidence="2">Belongs to the bacterial solute-binding protein 1 family.</text>
</comment>
<dbReference type="InterPro" id="IPR050490">
    <property type="entry name" value="Bact_solute-bd_prot1"/>
</dbReference>
<dbReference type="CDD" id="cd13585">
    <property type="entry name" value="PBP2_TMBP_like"/>
    <property type="match status" value="1"/>
</dbReference>
<organism evidence="6 7">
    <name type="scientific">Thermobaculum terrenum (strain ATCC BAA-798 / CCMEE 7001 / YNP1)</name>
    <dbReference type="NCBI Taxonomy" id="525904"/>
    <lineage>
        <taxon>Bacteria</taxon>
        <taxon>Bacillati</taxon>
        <taxon>Chloroflexota</taxon>
        <taxon>Chloroflexia</taxon>
        <taxon>Candidatus Thermobaculales</taxon>
        <taxon>Candidatus Thermobaculaceae</taxon>
        <taxon>Thermobaculum</taxon>
    </lineage>
</organism>
<dbReference type="Pfam" id="PF01547">
    <property type="entry name" value="SBP_bac_1"/>
    <property type="match status" value="1"/>
</dbReference>
<dbReference type="OrthoDB" id="9766758at2"/>
<dbReference type="HOGENOM" id="CLU_031285_10_5_0"/>
<name>D1CI31_THET1</name>
<dbReference type="PROSITE" id="PS51318">
    <property type="entry name" value="TAT"/>
    <property type="match status" value="1"/>
</dbReference>
<sequence length="441" mass="50677">MTNRSYNRRQFIRMVGVAAATGSLWACGGAGSQRVTSQPTQATLEEFSALMWQVSPTTDRNFKQRAQTFNDTHKGRYKVNFQLLPYDQYWQKIPLAYSANRPYDVYFWDVQAYGHFKKGMLLDVQPYLDKAGMFDKDKYPTKLFEVWRLDGSHMYAVPENIQTVALYYNQKMFDQAGIKYPDESWTWDDFLATAQKLTIRQGNKVVQWGVDPGVLQVWWGLQVLSWDQGSAFFDKIVEPTKFQMQDPVNIKALQFVQDLIWKEHVAPNAAQRASISQNVGPFQAGRTAMFFGGSWDMSPLSQASFKWGMVPWPKWNGKRVTPYWLGGWVISKKSKVPDAAFEWARWSATDFQMTMAKQHDWIPILNSARLSKESLEGQPQGYRLVLDAVTSSEAKLGDLYTTNNQQIVFEVFGPVLDQLWNNKITPEQAAKTIDEKANKLL</sequence>
<keyword evidence="7" id="KW-1185">Reference proteome</keyword>
<dbReference type="InterPro" id="IPR006311">
    <property type="entry name" value="TAT_signal"/>
</dbReference>
<dbReference type="GO" id="GO:0030313">
    <property type="term" value="C:cell envelope"/>
    <property type="evidence" value="ECO:0007669"/>
    <property type="project" value="UniProtKB-SubCell"/>
</dbReference>
<accession>D1CI31</accession>
<comment type="subcellular location">
    <subcellularLocation>
        <location evidence="1">Cell envelope</location>
    </subcellularLocation>
</comment>
<protein>
    <submittedName>
        <fullName evidence="6">Extracellular solute-binding protein family 1</fullName>
    </submittedName>
</protein>
<evidence type="ECO:0000256" key="4">
    <source>
        <dbReference type="ARBA" id="ARBA00022729"/>
    </source>
</evidence>
<evidence type="ECO:0000313" key="6">
    <source>
        <dbReference type="EMBL" id="ACZ43402.1"/>
    </source>
</evidence>
<reference evidence="7" key="1">
    <citation type="journal article" date="2010" name="Stand. Genomic Sci.">
        <title>Complete genome sequence of 'Thermobaculum terrenum' type strain (YNP1).</title>
        <authorList>
            <person name="Kiss H."/>
            <person name="Cleland D."/>
            <person name="Lapidus A."/>
            <person name="Lucas S."/>
            <person name="Glavina Del Rio T."/>
            <person name="Nolan M."/>
            <person name="Tice H."/>
            <person name="Han C."/>
            <person name="Goodwin L."/>
            <person name="Pitluck S."/>
            <person name="Liolios K."/>
            <person name="Ivanova N."/>
            <person name="Mavromatis K."/>
            <person name="Ovchinnikova G."/>
            <person name="Pati A."/>
            <person name="Chen A."/>
            <person name="Palaniappan K."/>
            <person name="Land M."/>
            <person name="Hauser L."/>
            <person name="Chang Y."/>
            <person name="Jeffries C."/>
            <person name="Lu M."/>
            <person name="Brettin T."/>
            <person name="Detter J."/>
            <person name="Goker M."/>
            <person name="Tindall B."/>
            <person name="Beck B."/>
            <person name="McDermott T."/>
            <person name="Woyke T."/>
            <person name="Bristow J."/>
            <person name="Eisen J."/>
            <person name="Markowitz V."/>
            <person name="Hugenholtz P."/>
            <person name="Kyrpides N."/>
            <person name="Klenk H."/>
            <person name="Cheng J."/>
        </authorList>
    </citation>
    <scope>NUCLEOTIDE SEQUENCE [LARGE SCALE GENOMIC DNA]</scope>
    <source>
        <strain evidence="7">ATCC BAA-798 / YNP1</strain>
    </source>
</reference>
<dbReference type="Gene3D" id="3.40.190.10">
    <property type="entry name" value="Periplasmic binding protein-like II"/>
    <property type="match status" value="1"/>
</dbReference>
<dbReference type="STRING" id="525904.Tter_2513"/>
<dbReference type="InterPro" id="IPR006059">
    <property type="entry name" value="SBP"/>
</dbReference>
<dbReference type="Proteomes" id="UP000000323">
    <property type="component" value="Chromosome 2"/>
</dbReference>
<keyword evidence="3" id="KW-0813">Transport</keyword>
<feature type="signal peptide" evidence="5">
    <location>
        <begin position="1"/>
        <end position="26"/>
    </location>
</feature>
<feature type="chain" id="PRO_5003022046" evidence="5">
    <location>
        <begin position="27"/>
        <end position="441"/>
    </location>
</feature>
<dbReference type="AlphaFoldDB" id="D1CI31"/>
<evidence type="ECO:0000256" key="3">
    <source>
        <dbReference type="ARBA" id="ARBA00022448"/>
    </source>
</evidence>
<evidence type="ECO:0000313" key="7">
    <source>
        <dbReference type="Proteomes" id="UP000000323"/>
    </source>
</evidence>
<dbReference type="KEGG" id="ttr:Tter_2513"/>
<dbReference type="PANTHER" id="PTHR43649:SF31">
    <property type="entry name" value="SN-GLYCEROL-3-PHOSPHATE-BINDING PERIPLASMIC PROTEIN UGPB"/>
    <property type="match status" value="1"/>
</dbReference>
<dbReference type="SUPFAM" id="SSF53850">
    <property type="entry name" value="Periplasmic binding protein-like II"/>
    <property type="match status" value="1"/>
</dbReference>
<evidence type="ECO:0000256" key="2">
    <source>
        <dbReference type="ARBA" id="ARBA00008520"/>
    </source>
</evidence>
<dbReference type="PANTHER" id="PTHR43649">
    <property type="entry name" value="ARABINOSE-BINDING PROTEIN-RELATED"/>
    <property type="match status" value="1"/>
</dbReference>
<keyword evidence="4 5" id="KW-0732">Signal</keyword>
<dbReference type="RefSeq" id="WP_012876433.1">
    <property type="nucleotide sequence ID" value="NC_013526.1"/>
</dbReference>
<evidence type="ECO:0000256" key="5">
    <source>
        <dbReference type="SAM" id="SignalP"/>
    </source>
</evidence>
<evidence type="ECO:0000256" key="1">
    <source>
        <dbReference type="ARBA" id="ARBA00004196"/>
    </source>
</evidence>